<organism evidence="1 2">
    <name type="scientific">Clostridium uliginosum</name>
    <dbReference type="NCBI Taxonomy" id="119641"/>
    <lineage>
        <taxon>Bacteria</taxon>
        <taxon>Bacillati</taxon>
        <taxon>Bacillota</taxon>
        <taxon>Clostridia</taxon>
        <taxon>Eubacteriales</taxon>
        <taxon>Clostridiaceae</taxon>
        <taxon>Clostridium</taxon>
    </lineage>
</organism>
<dbReference type="RefSeq" id="WP_090087281.1">
    <property type="nucleotide sequence ID" value="NZ_FOMG01000001.1"/>
</dbReference>
<dbReference type="STRING" id="119641.SAMN05421842_10113"/>
<dbReference type="EMBL" id="FOMG01000001">
    <property type="protein sequence ID" value="SFC13422.1"/>
    <property type="molecule type" value="Genomic_DNA"/>
</dbReference>
<sequence>MAKENKELEIKKEVTIEDKKILSIALNGIKGWEFKPITVITNGIEDYYFICKVRTIIEDLQMKMAKLYIKIQNKNPILLSIEEIV</sequence>
<accession>A0A1I1GQ54</accession>
<name>A0A1I1GQ54_9CLOT</name>
<evidence type="ECO:0000313" key="2">
    <source>
        <dbReference type="Proteomes" id="UP000199263"/>
    </source>
</evidence>
<proteinExistence type="predicted"/>
<protein>
    <submittedName>
        <fullName evidence="1">Uncharacterized protein</fullName>
    </submittedName>
</protein>
<dbReference type="AlphaFoldDB" id="A0A1I1GQ54"/>
<evidence type="ECO:0000313" key="1">
    <source>
        <dbReference type="EMBL" id="SFC13422.1"/>
    </source>
</evidence>
<reference evidence="1 2" key="1">
    <citation type="submission" date="2016-10" db="EMBL/GenBank/DDBJ databases">
        <authorList>
            <person name="de Groot N.N."/>
        </authorList>
    </citation>
    <scope>NUCLEOTIDE SEQUENCE [LARGE SCALE GENOMIC DNA]</scope>
    <source>
        <strain evidence="1 2">DSM 12992</strain>
    </source>
</reference>
<dbReference type="OrthoDB" id="1928739at2"/>
<dbReference type="Proteomes" id="UP000199263">
    <property type="component" value="Unassembled WGS sequence"/>
</dbReference>
<gene>
    <name evidence="1" type="ORF">SAMN05421842_10113</name>
</gene>
<keyword evidence="2" id="KW-1185">Reference proteome</keyword>